<organism evidence="2 3">
    <name type="scientific">Cuscuta europaea</name>
    <name type="common">European dodder</name>
    <dbReference type="NCBI Taxonomy" id="41803"/>
    <lineage>
        <taxon>Eukaryota</taxon>
        <taxon>Viridiplantae</taxon>
        <taxon>Streptophyta</taxon>
        <taxon>Embryophyta</taxon>
        <taxon>Tracheophyta</taxon>
        <taxon>Spermatophyta</taxon>
        <taxon>Magnoliopsida</taxon>
        <taxon>eudicotyledons</taxon>
        <taxon>Gunneridae</taxon>
        <taxon>Pentapetalae</taxon>
        <taxon>asterids</taxon>
        <taxon>lamiids</taxon>
        <taxon>Solanales</taxon>
        <taxon>Convolvulaceae</taxon>
        <taxon>Cuscuteae</taxon>
        <taxon>Cuscuta</taxon>
        <taxon>Cuscuta subgen. Cuscuta</taxon>
    </lineage>
</organism>
<evidence type="ECO:0000313" key="2">
    <source>
        <dbReference type="EMBL" id="CAH9117460.1"/>
    </source>
</evidence>
<keyword evidence="3" id="KW-1185">Reference proteome</keyword>
<dbReference type="EMBL" id="CAMAPE010000073">
    <property type="protein sequence ID" value="CAH9117460.1"/>
    <property type="molecule type" value="Genomic_DNA"/>
</dbReference>
<sequence length="143" mass="16342">MDDGVFSWQLRVEGSRSSSFMRPSFPPLLRYGSCAGPMPGFGVRSHLRPSSENKLLLLRYVFLLVNLSGCGRLCFKTSFVYFSSFLPSDFLTLGSGVLFSVQCEFNRSRLWQTDCSSSPLPKQFLNLTLSKWFYSQKDLSFFR</sequence>
<reference evidence="2" key="1">
    <citation type="submission" date="2022-07" db="EMBL/GenBank/DDBJ databases">
        <authorList>
            <person name="Macas J."/>
            <person name="Novak P."/>
            <person name="Neumann P."/>
        </authorList>
    </citation>
    <scope>NUCLEOTIDE SEQUENCE</scope>
</reference>
<proteinExistence type="predicted"/>
<dbReference type="EMBL" id="CAMAPE010000024">
    <property type="protein sequence ID" value="CAH9090448.1"/>
    <property type="molecule type" value="Genomic_DNA"/>
</dbReference>
<gene>
    <name evidence="1" type="ORF">CEURO_LOCUS11242</name>
    <name evidence="2" type="ORF">CEURO_LOCUS21566</name>
</gene>
<name>A0A9P0ZZ07_CUSEU</name>
<dbReference type="AlphaFoldDB" id="A0A9P0ZZ07"/>
<comment type="caution">
    <text evidence="2">The sequence shown here is derived from an EMBL/GenBank/DDBJ whole genome shotgun (WGS) entry which is preliminary data.</text>
</comment>
<accession>A0A9P0ZZ07</accession>
<dbReference type="Proteomes" id="UP001152484">
    <property type="component" value="Unassembled WGS sequence"/>
</dbReference>
<protein>
    <submittedName>
        <fullName evidence="2">Uncharacterized protein</fullName>
    </submittedName>
</protein>
<evidence type="ECO:0000313" key="3">
    <source>
        <dbReference type="Proteomes" id="UP001152484"/>
    </source>
</evidence>
<evidence type="ECO:0000313" key="1">
    <source>
        <dbReference type="EMBL" id="CAH9090448.1"/>
    </source>
</evidence>